<dbReference type="Pfam" id="PF00823">
    <property type="entry name" value="PPE"/>
    <property type="match status" value="1"/>
</dbReference>
<dbReference type="GO" id="GO:0052572">
    <property type="term" value="P:response to host immune response"/>
    <property type="evidence" value="ECO:0007669"/>
    <property type="project" value="TreeGrafter"/>
</dbReference>
<dbReference type="SUPFAM" id="SSF140459">
    <property type="entry name" value="PE/PPE dimer-like"/>
    <property type="match status" value="1"/>
</dbReference>
<evidence type="ECO:0000259" key="2">
    <source>
        <dbReference type="Pfam" id="PF00823"/>
    </source>
</evidence>
<evidence type="ECO:0000256" key="1">
    <source>
        <dbReference type="ARBA" id="ARBA00010652"/>
    </source>
</evidence>
<dbReference type="OrthoDB" id="4753184at2"/>
<dbReference type="InterPro" id="IPR038332">
    <property type="entry name" value="PPE_sf"/>
</dbReference>
<organism evidence="4 5">
    <name type="scientific">Mycobacterium kyorinense</name>
    <dbReference type="NCBI Taxonomy" id="487514"/>
    <lineage>
        <taxon>Bacteria</taxon>
        <taxon>Bacillati</taxon>
        <taxon>Actinomycetota</taxon>
        <taxon>Actinomycetes</taxon>
        <taxon>Mycobacteriales</taxon>
        <taxon>Mycobacteriaceae</taxon>
        <taxon>Mycobacterium</taxon>
    </lineage>
</organism>
<dbReference type="RefSeq" id="WP_045382240.1">
    <property type="nucleotide sequence ID" value="NZ_BBKA01000082.1"/>
</dbReference>
<sequence>MDFGALPPEINSARMYAGPGAGPMMAVAAAWNALGAELATTAASYKSVISALTGEEWLGPSSAAMAAAAAPYVAWMNTTAAAAEHAAAQATASAAAFEAAFAMTVPPPVIAANRAQLAALVATNFLGQNTPAIAATEAHYMEMWAQDAAAMYGYAGSSASAGVLQPLTSPAPNTNPAGLAGQAVAVSGAGTQAQLSQLVSALPTAVQGMASPLAGSGGSGGFLSDFINSTQNIGIWNTIQTYSQAAGNIAAWNMFGGIMGGIGAAKAENALPAAMAMGAGEASGGTVLMGTVGPVSLGGLAGAPVSAGLGQASSVGGLSVPASWSAATPAGTGSATLAGTGWTAAAEETTPVAAVPAGMPSVASAGRGGFGFGAPRYGFKPTVMPKSVVG</sequence>
<dbReference type="InterPro" id="IPR022171">
    <property type="entry name" value="PPE_C"/>
</dbReference>
<dbReference type="PANTHER" id="PTHR46766:SF1">
    <property type="entry name" value="GLUTAMINE-RICH PROTEIN 2"/>
    <property type="match status" value="1"/>
</dbReference>
<comment type="similarity">
    <text evidence="1">Belongs to the mycobacterial PPE family.</text>
</comment>
<name>A0A1X1XHL2_9MYCO</name>
<dbReference type="Proteomes" id="UP000193487">
    <property type="component" value="Unassembled WGS sequence"/>
</dbReference>
<reference evidence="4 5" key="1">
    <citation type="submission" date="2016-01" db="EMBL/GenBank/DDBJ databases">
        <title>The new phylogeny of the genus Mycobacterium.</title>
        <authorList>
            <person name="Tarcisio F."/>
            <person name="Conor M."/>
            <person name="Antonella G."/>
            <person name="Elisabetta G."/>
            <person name="Giulia F.S."/>
            <person name="Sara T."/>
            <person name="Anna F."/>
            <person name="Clotilde B."/>
            <person name="Roberto B."/>
            <person name="Veronica D.S."/>
            <person name="Fabio R."/>
            <person name="Monica P."/>
            <person name="Olivier J."/>
            <person name="Enrico T."/>
            <person name="Nicola S."/>
        </authorList>
    </citation>
    <scope>NUCLEOTIDE SEQUENCE [LARGE SCALE GENOMIC DNA]</scope>
    <source>
        <strain evidence="4 5">DSM 45166</strain>
    </source>
</reference>
<dbReference type="Gene3D" id="1.20.1260.20">
    <property type="entry name" value="PPE superfamily"/>
    <property type="match status" value="1"/>
</dbReference>
<dbReference type="PANTHER" id="PTHR46766">
    <property type="entry name" value="GLUTAMINE-RICH PROTEIN 2"/>
    <property type="match status" value="1"/>
</dbReference>
<feature type="domain" description="PPE family C-terminal" evidence="3">
    <location>
        <begin position="306"/>
        <end position="386"/>
    </location>
</feature>
<proteinExistence type="inferred from homology"/>
<keyword evidence="5" id="KW-1185">Reference proteome</keyword>
<accession>A0A1X1XHL2</accession>
<evidence type="ECO:0000313" key="4">
    <source>
        <dbReference type="EMBL" id="ORV98386.1"/>
    </source>
</evidence>
<dbReference type="Pfam" id="PF12484">
    <property type="entry name" value="PPE-SVP"/>
    <property type="match status" value="1"/>
</dbReference>
<evidence type="ECO:0000313" key="5">
    <source>
        <dbReference type="Proteomes" id="UP000193487"/>
    </source>
</evidence>
<dbReference type="FunFam" id="1.20.1260.20:FF:000001">
    <property type="entry name" value="PPE family protein PPE41"/>
    <property type="match status" value="1"/>
</dbReference>
<feature type="domain" description="PPE" evidence="2">
    <location>
        <begin position="2"/>
        <end position="162"/>
    </location>
</feature>
<protein>
    <recommendedName>
        <fullName evidence="6">PPE family protein</fullName>
    </recommendedName>
</protein>
<evidence type="ECO:0008006" key="6">
    <source>
        <dbReference type="Google" id="ProtNLM"/>
    </source>
</evidence>
<comment type="caution">
    <text evidence="4">The sequence shown here is derived from an EMBL/GenBank/DDBJ whole genome shotgun (WGS) entry which is preliminary data.</text>
</comment>
<dbReference type="EMBL" id="LQPE01000161">
    <property type="protein sequence ID" value="ORV98386.1"/>
    <property type="molecule type" value="Genomic_DNA"/>
</dbReference>
<evidence type="ECO:0000259" key="3">
    <source>
        <dbReference type="Pfam" id="PF12484"/>
    </source>
</evidence>
<dbReference type="InterPro" id="IPR000030">
    <property type="entry name" value="PPE_dom"/>
</dbReference>
<dbReference type="AlphaFoldDB" id="A0A1X1XHL2"/>
<gene>
    <name evidence="4" type="ORF">AWC14_13190</name>
</gene>